<evidence type="ECO:0000313" key="3">
    <source>
        <dbReference type="Proteomes" id="UP000749646"/>
    </source>
</evidence>
<accession>A0A9P6ST67</accession>
<dbReference type="Proteomes" id="UP000749646">
    <property type="component" value="Unassembled WGS sequence"/>
</dbReference>
<organism evidence="2 3">
    <name type="scientific">Modicella reniformis</name>
    <dbReference type="NCBI Taxonomy" id="1440133"/>
    <lineage>
        <taxon>Eukaryota</taxon>
        <taxon>Fungi</taxon>
        <taxon>Fungi incertae sedis</taxon>
        <taxon>Mucoromycota</taxon>
        <taxon>Mortierellomycotina</taxon>
        <taxon>Mortierellomycetes</taxon>
        <taxon>Mortierellales</taxon>
        <taxon>Mortierellaceae</taxon>
        <taxon>Modicella</taxon>
    </lineage>
</organism>
<reference evidence="2" key="1">
    <citation type="journal article" date="2020" name="Fungal Divers.">
        <title>Resolving the Mortierellaceae phylogeny through synthesis of multi-gene phylogenetics and phylogenomics.</title>
        <authorList>
            <person name="Vandepol N."/>
            <person name="Liber J."/>
            <person name="Desiro A."/>
            <person name="Na H."/>
            <person name="Kennedy M."/>
            <person name="Barry K."/>
            <person name="Grigoriev I.V."/>
            <person name="Miller A.N."/>
            <person name="O'Donnell K."/>
            <person name="Stajich J.E."/>
            <person name="Bonito G."/>
        </authorList>
    </citation>
    <scope>NUCLEOTIDE SEQUENCE</scope>
    <source>
        <strain evidence="2">MES-2147</strain>
    </source>
</reference>
<proteinExistence type="predicted"/>
<dbReference type="AlphaFoldDB" id="A0A9P6ST67"/>
<name>A0A9P6ST67_9FUNG</name>
<sequence>MPRLDSDGQVQAFEFLTQGVPLPETDNTSGASFGFDDQSDGAEFPPDVNGAALGSGEQNEASERDEQSGGSGTILVDSFDFDLGMASTLEVLGQQHYFKVLEKAKRVV</sequence>
<protein>
    <submittedName>
        <fullName evidence="2">Uncharacterized protein</fullName>
    </submittedName>
</protein>
<evidence type="ECO:0000256" key="1">
    <source>
        <dbReference type="SAM" id="MobiDB-lite"/>
    </source>
</evidence>
<keyword evidence="3" id="KW-1185">Reference proteome</keyword>
<feature type="region of interest" description="Disordered" evidence="1">
    <location>
        <begin position="16"/>
        <end position="73"/>
    </location>
</feature>
<gene>
    <name evidence="2" type="ORF">BGZ65_006124</name>
</gene>
<dbReference type="EMBL" id="JAAAHW010000868">
    <property type="protein sequence ID" value="KAF9998373.1"/>
    <property type="molecule type" value="Genomic_DNA"/>
</dbReference>
<evidence type="ECO:0000313" key="2">
    <source>
        <dbReference type="EMBL" id="KAF9998373.1"/>
    </source>
</evidence>
<comment type="caution">
    <text evidence="2">The sequence shown here is derived from an EMBL/GenBank/DDBJ whole genome shotgun (WGS) entry which is preliminary data.</text>
</comment>